<keyword evidence="5" id="KW-1133">Transmembrane helix</keyword>
<keyword evidence="4" id="KW-0735">Signal-anchor</keyword>
<evidence type="ECO:0000256" key="7">
    <source>
        <dbReference type="ARBA" id="ARBA00023136"/>
    </source>
</evidence>
<evidence type="ECO:0000256" key="3">
    <source>
        <dbReference type="ARBA" id="ARBA00022692"/>
    </source>
</evidence>
<dbReference type="GO" id="GO:0008146">
    <property type="term" value="F:sulfotransferase activity"/>
    <property type="evidence" value="ECO:0007669"/>
    <property type="project" value="InterPro"/>
</dbReference>
<organism evidence="9 10">
    <name type="scientific">Allacma fusca</name>
    <dbReference type="NCBI Taxonomy" id="39272"/>
    <lineage>
        <taxon>Eukaryota</taxon>
        <taxon>Metazoa</taxon>
        <taxon>Ecdysozoa</taxon>
        <taxon>Arthropoda</taxon>
        <taxon>Hexapoda</taxon>
        <taxon>Collembola</taxon>
        <taxon>Symphypleona</taxon>
        <taxon>Sminthuridae</taxon>
        <taxon>Allacma</taxon>
    </lineage>
</organism>
<keyword evidence="2" id="KW-0808">Transferase</keyword>
<dbReference type="AlphaFoldDB" id="A0A8J2JD84"/>
<name>A0A8J2JD84_9HEXA</name>
<comment type="caution">
    <text evidence="9">The sequence shown here is derived from an EMBL/GenBank/DDBJ whole genome shotgun (WGS) entry which is preliminary data.</text>
</comment>
<keyword evidence="8" id="KW-0325">Glycoprotein</keyword>
<evidence type="ECO:0000256" key="6">
    <source>
        <dbReference type="ARBA" id="ARBA00023034"/>
    </source>
</evidence>
<keyword evidence="3" id="KW-0812">Transmembrane</keyword>
<evidence type="ECO:0000256" key="2">
    <source>
        <dbReference type="ARBA" id="ARBA00022679"/>
    </source>
</evidence>
<keyword evidence="10" id="KW-1185">Reference proteome</keyword>
<protein>
    <submittedName>
        <fullName evidence="9">Uncharacterized protein</fullName>
    </submittedName>
</protein>
<dbReference type="InterPro" id="IPR007734">
    <property type="entry name" value="Heparan_SO4_2-O-STrfase"/>
</dbReference>
<evidence type="ECO:0000256" key="4">
    <source>
        <dbReference type="ARBA" id="ARBA00022968"/>
    </source>
</evidence>
<evidence type="ECO:0000313" key="10">
    <source>
        <dbReference type="Proteomes" id="UP000708208"/>
    </source>
</evidence>
<dbReference type="GO" id="GO:0000139">
    <property type="term" value="C:Golgi membrane"/>
    <property type="evidence" value="ECO:0007669"/>
    <property type="project" value="UniProtKB-SubCell"/>
</dbReference>
<evidence type="ECO:0000256" key="5">
    <source>
        <dbReference type="ARBA" id="ARBA00022989"/>
    </source>
</evidence>
<keyword evidence="6" id="KW-0333">Golgi apparatus</keyword>
<sequence>MVQDPLARIRLAFHWKRSDKVKAQQEVDRRNEIEDGSGQEWLLKDFQDCVLKADPECSFEDGTQDFTLMVPFFCGQLNSCVIINDKWALQMAKFNIEKYYSVVGVFERLQESLFIFEKYIPKFFTGASNFEPEKVHPDPPPVSEEVREMIKDKLRSEYELYDFISQRLRQQMMFLTNSPVVTDNSDLK</sequence>
<evidence type="ECO:0000256" key="1">
    <source>
        <dbReference type="ARBA" id="ARBA00004323"/>
    </source>
</evidence>
<reference evidence="9" key="1">
    <citation type="submission" date="2021-06" db="EMBL/GenBank/DDBJ databases">
        <authorList>
            <person name="Hodson N. C."/>
            <person name="Mongue J. A."/>
            <person name="Jaron S. K."/>
        </authorList>
    </citation>
    <scope>NUCLEOTIDE SEQUENCE</scope>
</reference>
<evidence type="ECO:0000256" key="8">
    <source>
        <dbReference type="ARBA" id="ARBA00023180"/>
    </source>
</evidence>
<gene>
    <name evidence="9" type="ORF">AFUS01_LOCUS7737</name>
</gene>
<dbReference type="PANTHER" id="PTHR12129:SF20">
    <property type="entry name" value="HEPARAN SULFATE 2-O-SULFOTRANSFERASE PIPE"/>
    <property type="match status" value="1"/>
</dbReference>
<proteinExistence type="predicted"/>
<comment type="subcellular location">
    <subcellularLocation>
        <location evidence="1">Golgi apparatus membrane</location>
        <topology evidence="1">Single-pass type II membrane protein</topology>
    </subcellularLocation>
</comment>
<dbReference type="Proteomes" id="UP000708208">
    <property type="component" value="Unassembled WGS sequence"/>
</dbReference>
<dbReference type="EMBL" id="CAJVCH010052706">
    <property type="protein sequence ID" value="CAG7718341.1"/>
    <property type="molecule type" value="Genomic_DNA"/>
</dbReference>
<accession>A0A8J2JD84</accession>
<keyword evidence="7" id="KW-0472">Membrane</keyword>
<evidence type="ECO:0000313" key="9">
    <source>
        <dbReference type="EMBL" id="CAG7718341.1"/>
    </source>
</evidence>
<dbReference type="PANTHER" id="PTHR12129">
    <property type="entry name" value="HEPARAN SULFATE 2-O-SULFOTRANSFERASE"/>
    <property type="match status" value="1"/>
</dbReference>
<dbReference type="OrthoDB" id="10019582at2759"/>